<feature type="compositionally biased region" description="Basic and acidic residues" evidence="1">
    <location>
        <begin position="83"/>
        <end position="107"/>
    </location>
</feature>
<dbReference type="PANTHER" id="PTHR39475">
    <property type="entry name" value="CONIDIATION-SPECIFIC PROTEIN 6"/>
    <property type="match status" value="1"/>
</dbReference>
<reference evidence="2 3" key="1">
    <citation type="submission" date="2018-02" db="EMBL/GenBank/DDBJ databases">
        <title>Genome sequence of the basidiomycete white-rot fungus Phlebia centrifuga.</title>
        <authorList>
            <person name="Granchi Z."/>
            <person name="Peng M."/>
            <person name="de Vries R.P."/>
            <person name="Hilden K."/>
            <person name="Makela M.R."/>
            <person name="Grigoriev I."/>
            <person name="Riley R."/>
        </authorList>
    </citation>
    <scope>NUCLEOTIDE SEQUENCE [LARGE SCALE GENOMIC DNA]</scope>
    <source>
        <strain evidence="2 3">FBCC195</strain>
    </source>
</reference>
<evidence type="ECO:0000256" key="1">
    <source>
        <dbReference type="SAM" id="MobiDB-lite"/>
    </source>
</evidence>
<keyword evidence="3" id="KW-1185">Reference proteome</keyword>
<sequence>MNTNTGTAQTYEAGDQRTHKSTAQGRFEAGPANAHDLHDPKDQRSLSNRAALEVKQDIEEDASESGRADPTGPAKSHGNKPSRGAEIDAELQRDDEQRLKEKGISSS</sequence>
<feature type="compositionally biased region" description="Basic and acidic residues" evidence="1">
    <location>
        <begin position="35"/>
        <end position="44"/>
    </location>
</feature>
<evidence type="ECO:0000313" key="2">
    <source>
        <dbReference type="EMBL" id="PSR75904.1"/>
    </source>
</evidence>
<evidence type="ECO:0000313" key="3">
    <source>
        <dbReference type="Proteomes" id="UP000186601"/>
    </source>
</evidence>
<comment type="caution">
    <text evidence="2">The sequence shown here is derived from an EMBL/GenBank/DDBJ whole genome shotgun (WGS) entry which is preliminary data.</text>
</comment>
<organism evidence="2 3">
    <name type="scientific">Hermanssonia centrifuga</name>
    <dbReference type="NCBI Taxonomy" id="98765"/>
    <lineage>
        <taxon>Eukaryota</taxon>
        <taxon>Fungi</taxon>
        <taxon>Dikarya</taxon>
        <taxon>Basidiomycota</taxon>
        <taxon>Agaricomycotina</taxon>
        <taxon>Agaricomycetes</taxon>
        <taxon>Polyporales</taxon>
        <taxon>Meruliaceae</taxon>
        <taxon>Hermanssonia</taxon>
    </lineage>
</organism>
<dbReference type="Proteomes" id="UP000186601">
    <property type="component" value="Unassembled WGS sequence"/>
</dbReference>
<feature type="compositionally biased region" description="Polar residues" evidence="1">
    <location>
        <begin position="1"/>
        <end position="10"/>
    </location>
</feature>
<name>A0A2R6NSL5_9APHY</name>
<dbReference type="AlphaFoldDB" id="A0A2R6NSL5"/>
<dbReference type="OrthoDB" id="3358750at2759"/>
<dbReference type="EMBL" id="MLYV02000872">
    <property type="protein sequence ID" value="PSR75904.1"/>
    <property type="molecule type" value="Genomic_DNA"/>
</dbReference>
<feature type="region of interest" description="Disordered" evidence="1">
    <location>
        <begin position="1"/>
        <end position="107"/>
    </location>
</feature>
<protein>
    <submittedName>
        <fullName evidence="2">Uncharacterized protein</fullName>
    </submittedName>
</protein>
<accession>A0A2R6NSL5</accession>
<dbReference type="PANTHER" id="PTHR39475:SF1">
    <property type="entry name" value="CONIDIATION-SPECIFIC PROTEIN 6"/>
    <property type="match status" value="1"/>
</dbReference>
<proteinExistence type="predicted"/>
<gene>
    <name evidence="2" type="ORF">PHLCEN_2v8818</name>
</gene>